<dbReference type="InterPro" id="IPR029063">
    <property type="entry name" value="SAM-dependent_MTases_sf"/>
</dbReference>
<keyword evidence="1" id="KW-0808">Transferase</keyword>
<gene>
    <name evidence="1" type="ORF">KDL01_33950</name>
</gene>
<dbReference type="AlphaFoldDB" id="A0A941EXQ5"/>
<dbReference type="EC" id="2.1.1.-" evidence="1"/>
<dbReference type="CDD" id="cd02440">
    <property type="entry name" value="AdoMet_MTases"/>
    <property type="match status" value="1"/>
</dbReference>
<keyword evidence="1" id="KW-0489">Methyltransferase</keyword>
<dbReference type="GO" id="GO:0008168">
    <property type="term" value="F:methyltransferase activity"/>
    <property type="evidence" value="ECO:0007669"/>
    <property type="project" value="UniProtKB-KW"/>
</dbReference>
<protein>
    <submittedName>
        <fullName evidence="1">SAM-dependent methyltransferase</fullName>
        <ecNumber evidence="1">2.1.1.-</ecNumber>
    </submittedName>
</protein>
<dbReference type="GO" id="GO:0032259">
    <property type="term" value="P:methylation"/>
    <property type="evidence" value="ECO:0007669"/>
    <property type="project" value="UniProtKB-KW"/>
</dbReference>
<accession>A0A941EXQ5</accession>
<dbReference type="InterPro" id="IPR006764">
    <property type="entry name" value="SAM_dep_MeTrfase_SAV2177_type"/>
</dbReference>
<sequence length="336" mass="36720">MVRAPKLVRGIIRSTPPCSTTRAYAPAALRVSECAVRPAGGGPTGAALWHNVPADHSVELRFRVNPRPPWAPDEIDVERPSAARMYDFFLGGSNNFAADRRLAQEYLQVLPDLPAIARAQRAVLHRAVRFLAEAGVDQFLDLGSGMPTVGNVHEIAQRANPEARVVYVDVDPVAAAHGRALLGRTPHTGVVLADLRDCAYVLGHPVSKELLDLSRPVAVLMIAVLHFLADRDEPAAVVRRYRDATAPGSYVAVTHATDEYDPVMAKRAEEVYRKASHHMHYRSKLEITALLDGYDLVEPGLVDMIRWRPEPDPGPDPLGGDVTRYSGYAAVGRKTT</sequence>
<dbReference type="Pfam" id="PF04672">
    <property type="entry name" value="Methyltransf_19"/>
    <property type="match status" value="1"/>
</dbReference>
<proteinExistence type="predicted"/>
<comment type="caution">
    <text evidence="1">The sequence shown here is derived from an EMBL/GenBank/DDBJ whole genome shotgun (WGS) entry which is preliminary data.</text>
</comment>
<dbReference type="EMBL" id="JAGSOG010000278">
    <property type="protein sequence ID" value="MBR7838323.1"/>
    <property type="molecule type" value="Genomic_DNA"/>
</dbReference>
<name>A0A941EXQ5_9ACTN</name>
<evidence type="ECO:0000313" key="1">
    <source>
        <dbReference type="EMBL" id="MBR7838323.1"/>
    </source>
</evidence>
<organism evidence="1 2">
    <name type="scientific">Actinospica durhamensis</name>
    <dbReference type="NCBI Taxonomy" id="1508375"/>
    <lineage>
        <taxon>Bacteria</taxon>
        <taxon>Bacillati</taxon>
        <taxon>Actinomycetota</taxon>
        <taxon>Actinomycetes</taxon>
        <taxon>Catenulisporales</taxon>
        <taxon>Actinospicaceae</taxon>
        <taxon>Actinospica</taxon>
    </lineage>
</organism>
<dbReference type="Gene3D" id="3.40.50.150">
    <property type="entry name" value="Vaccinia Virus protein VP39"/>
    <property type="match status" value="1"/>
</dbReference>
<keyword evidence="2" id="KW-1185">Reference proteome</keyword>
<reference evidence="1" key="1">
    <citation type="submission" date="2021-04" db="EMBL/GenBank/DDBJ databases">
        <title>Genome based classification of Actinospica acidithermotolerans sp. nov., an actinobacterium isolated from an Indonesian hot spring.</title>
        <authorList>
            <person name="Kusuma A.B."/>
            <person name="Putra K.E."/>
            <person name="Nafisah S."/>
            <person name="Loh J."/>
            <person name="Nouioui I."/>
            <person name="Goodfellow M."/>
        </authorList>
    </citation>
    <scope>NUCLEOTIDE SEQUENCE</scope>
    <source>
        <strain evidence="1">CSCA 57</strain>
    </source>
</reference>
<evidence type="ECO:0000313" key="2">
    <source>
        <dbReference type="Proteomes" id="UP000675781"/>
    </source>
</evidence>
<dbReference type="SUPFAM" id="SSF53335">
    <property type="entry name" value="S-adenosyl-L-methionine-dependent methyltransferases"/>
    <property type="match status" value="1"/>
</dbReference>
<dbReference type="Proteomes" id="UP000675781">
    <property type="component" value="Unassembled WGS sequence"/>
</dbReference>